<dbReference type="SUPFAM" id="SSF52540">
    <property type="entry name" value="P-loop containing nucleoside triphosphate hydrolases"/>
    <property type="match status" value="2"/>
</dbReference>
<dbReference type="AlphaFoldDB" id="A0A4T0WX08"/>
<evidence type="ECO:0000313" key="7">
    <source>
        <dbReference type="EMBL" id="TID16721.1"/>
    </source>
</evidence>
<feature type="coiled-coil region" evidence="4">
    <location>
        <begin position="664"/>
        <end position="691"/>
    </location>
</feature>
<accession>A0A4T0WX08</accession>
<protein>
    <submittedName>
        <fullName evidence="7">Uncharacterized protein</fullName>
    </submittedName>
</protein>
<dbReference type="Proteomes" id="UP000307173">
    <property type="component" value="Unassembled WGS sequence"/>
</dbReference>
<dbReference type="InterPro" id="IPR014001">
    <property type="entry name" value="Helicase_ATP-bd"/>
</dbReference>
<dbReference type="GO" id="GO:0005634">
    <property type="term" value="C:nucleus"/>
    <property type="evidence" value="ECO:0007669"/>
    <property type="project" value="TreeGrafter"/>
</dbReference>
<evidence type="ECO:0000256" key="2">
    <source>
        <dbReference type="ARBA" id="ARBA00022801"/>
    </source>
</evidence>
<comment type="caution">
    <text evidence="7">The sequence shown here is derived from an EMBL/GenBank/DDBJ whole genome shotgun (WGS) entry which is preliminary data.</text>
</comment>
<evidence type="ECO:0000256" key="4">
    <source>
        <dbReference type="SAM" id="Coils"/>
    </source>
</evidence>
<feature type="domain" description="Helicase ATP-binding" evidence="5">
    <location>
        <begin position="168"/>
        <end position="334"/>
    </location>
</feature>
<dbReference type="EMBL" id="SELW01000641">
    <property type="protein sequence ID" value="TID16721.1"/>
    <property type="molecule type" value="Genomic_DNA"/>
</dbReference>
<dbReference type="InterPro" id="IPR050628">
    <property type="entry name" value="SNF2_RAD54_helicase_TF"/>
</dbReference>
<dbReference type="SMART" id="SM00487">
    <property type="entry name" value="DEXDc"/>
    <property type="match status" value="1"/>
</dbReference>
<keyword evidence="4" id="KW-0175">Coiled coil</keyword>
<feature type="domain" description="Helicase C-terminal" evidence="6">
    <location>
        <begin position="538"/>
        <end position="693"/>
    </location>
</feature>
<keyword evidence="8" id="KW-1185">Reference proteome</keyword>
<dbReference type="PROSITE" id="PS51194">
    <property type="entry name" value="HELICASE_CTER"/>
    <property type="match status" value="1"/>
</dbReference>
<evidence type="ECO:0000256" key="1">
    <source>
        <dbReference type="ARBA" id="ARBA00022741"/>
    </source>
</evidence>
<dbReference type="GO" id="GO:0016787">
    <property type="term" value="F:hydrolase activity"/>
    <property type="evidence" value="ECO:0007669"/>
    <property type="project" value="UniProtKB-KW"/>
</dbReference>
<name>A0A4T0WX08_9ASCO</name>
<keyword evidence="2" id="KW-0378">Hydrolase</keyword>
<dbReference type="PANTHER" id="PTHR45626:SF14">
    <property type="entry name" value="ATP-DEPENDENT DNA HELICASE (EUROFUNG)"/>
    <property type="match status" value="1"/>
</dbReference>
<dbReference type="STRING" id="52247.A0A4T0WX08"/>
<reference evidence="7 8" key="1">
    <citation type="journal article" date="2019" name="Front. Genet.">
        <title>Whole-Genome Sequencing of the Opportunistic Yeast Pathogen Candida inconspicua Uncovers Its Hybrid Origin.</title>
        <authorList>
            <person name="Mixao V."/>
            <person name="Hansen A.P."/>
            <person name="Saus E."/>
            <person name="Boekhout T."/>
            <person name="Lass-Florl C."/>
            <person name="Gabaldon T."/>
        </authorList>
    </citation>
    <scope>NUCLEOTIDE SEQUENCE [LARGE SCALE GENOMIC DNA]</scope>
    <source>
        <strain evidence="7 8">CBS 180</strain>
    </source>
</reference>
<evidence type="ECO:0000313" key="8">
    <source>
        <dbReference type="Proteomes" id="UP000307173"/>
    </source>
</evidence>
<dbReference type="PANTHER" id="PTHR45626">
    <property type="entry name" value="TRANSCRIPTION TERMINATION FACTOR 2-RELATED"/>
    <property type="match status" value="1"/>
</dbReference>
<evidence type="ECO:0000259" key="5">
    <source>
        <dbReference type="PROSITE" id="PS51192"/>
    </source>
</evidence>
<dbReference type="Pfam" id="PF00271">
    <property type="entry name" value="Helicase_C"/>
    <property type="match status" value="1"/>
</dbReference>
<gene>
    <name evidence="7" type="ORF">CANINC_004173</name>
</gene>
<dbReference type="InterPro" id="IPR001650">
    <property type="entry name" value="Helicase_C-like"/>
</dbReference>
<dbReference type="Gene3D" id="3.40.50.10810">
    <property type="entry name" value="Tandem AAA-ATPase domain"/>
    <property type="match status" value="1"/>
</dbReference>
<dbReference type="SMART" id="SM00490">
    <property type="entry name" value="HELICc"/>
    <property type="match status" value="1"/>
</dbReference>
<dbReference type="InterPro" id="IPR038718">
    <property type="entry name" value="SNF2-like_sf"/>
</dbReference>
<sequence>MAEKEYKSLGNINNRSVLQGLTASTDFNKPISVKSKQWSHNKVNLSNRNVDGPFAQYSTLNTSHVIKPPVNPPPHSVHTNFESKEADTTPRSLIEELLKPKEFPKIEIREEDRKVNGLDVELLDHQVLGLNFMLHRETRKPKQRTYLNTLEIPQEDNETENNDSNKHTSDSFFSLGGILADDMGLGKTVQMIALILKHKSTKKVQGTTLIVCPLPLITQWNQEFVSKAPSVKVIQFHGPKRPTEPEVLFLYDVVITSYATLASEFEKDNSPLFNSSYTFRRVVLDEAHTIKNSLTKSFKACAALEARYKWCLTGTPIQNKIDELHSLLKFLSVNKYENSTVWASEIGTMLKAGDPQKVSTALSRLHKVLDKIMIRRSKQILVENNVMTVTKSIHQEILEFTPFEKKIYTKLKKRIIKNILGNDVAVDENTISEINRNNNINFDYIGALTYLLRLRQLCCHWELLFNLRKQETDGLLIEEIKKGILESDNSAVKDFKTETDVLLDDEIDKLLGSMKEMKLEEKTETKVEADFNPIHAIKLRRVMNILNKDNPKKPRKTIIFSEFVSMLNIIAKMLYEHGIKYVMYHGQMDKEEKEKTLLELRKDPTVHVLLCSLKSGAYGLNITSCSRVILYEPFWNPAIGAQAIDRAYRIGQTENVDVHEFFVADTVEMRIKELQEKKRELANAVVDKDAQSALNLVSAGLKKEELLGLLGINIIGST</sequence>
<keyword evidence="3" id="KW-0067">ATP-binding</keyword>
<dbReference type="Pfam" id="PF00176">
    <property type="entry name" value="SNF2-rel_dom"/>
    <property type="match status" value="1"/>
</dbReference>
<dbReference type="GO" id="GO:0005524">
    <property type="term" value="F:ATP binding"/>
    <property type="evidence" value="ECO:0007669"/>
    <property type="project" value="UniProtKB-KW"/>
</dbReference>
<dbReference type="CDD" id="cd18008">
    <property type="entry name" value="DEXDc_SHPRH-like"/>
    <property type="match status" value="1"/>
</dbReference>
<dbReference type="PROSITE" id="PS51192">
    <property type="entry name" value="HELICASE_ATP_BIND_1"/>
    <property type="match status" value="1"/>
</dbReference>
<dbReference type="InterPro" id="IPR027417">
    <property type="entry name" value="P-loop_NTPase"/>
</dbReference>
<dbReference type="InterPro" id="IPR049730">
    <property type="entry name" value="SNF2/RAD54-like_C"/>
</dbReference>
<dbReference type="GO" id="GO:0008094">
    <property type="term" value="F:ATP-dependent activity, acting on DNA"/>
    <property type="evidence" value="ECO:0007669"/>
    <property type="project" value="TreeGrafter"/>
</dbReference>
<keyword evidence="1" id="KW-0547">Nucleotide-binding</keyword>
<evidence type="ECO:0000259" key="6">
    <source>
        <dbReference type="PROSITE" id="PS51194"/>
    </source>
</evidence>
<dbReference type="InterPro" id="IPR000330">
    <property type="entry name" value="SNF2_N"/>
</dbReference>
<evidence type="ECO:0000256" key="3">
    <source>
        <dbReference type="ARBA" id="ARBA00022840"/>
    </source>
</evidence>
<organism evidence="7 8">
    <name type="scientific">Pichia inconspicua</name>
    <dbReference type="NCBI Taxonomy" id="52247"/>
    <lineage>
        <taxon>Eukaryota</taxon>
        <taxon>Fungi</taxon>
        <taxon>Dikarya</taxon>
        <taxon>Ascomycota</taxon>
        <taxon>Saccharomycotina</taxon>
        <taxon>Pichiomycetes</taxon>
        <taxon>Pichiales</taxon>
        <taxon>Pichiaceae</taxon>
        <taxon>Pichia</taxon>
    </lineage>
</organism>
<dbReference type="Gene3D" id="3.40.50.300">
    <property type="entry name" value="P-loop containing nucleotide triphosphate hydrolases"/>
    <property type="match status" value="1"/>
</dbReference>
<dbReference type="GO" id="GO:0006281">
    <property type="term" value="P:DNA repair"/>
    <property type="evidence" value="ECO:0007669"/>
    <property type="project" value="TreeGrafter"/>
</dbReference>
<proteinExistence type="predicted"/>
<dbReference type="OrthoDB" id="423559at2759"/>
<dbReference type="CDD" id="cd18793">
    <property type="entry name" value="SF2_C_SNF"/>
    <property type="match status" value="1"/>
</dbReference>